<protein>
    <recommendedName>
        <fullName evidence="1">site-specific DNA-methyltransferase (adenine-specific)</fullName>
        <ecNumber evidence="1">2.1.1.72</ecNumber>
    </recommendedName>
</protein>
<proteinExistence type="predicted"/>
<feature type="domain" description="MmeI-like C-terminal" evidence="8">
    <location>
        <begin position="863"/>
        <end position="939"/>
    </location>
</feature>
<dbReference type="Gene3D" id="3.40.50.150">
    <property type="entry name" value="Vaccinia Virus protein VP39"/>
    <property type="match status" value="1"/>
</dbReference>
<dbReference type="Pfam" id="PF20464">
    <property type="entry name" value="MmeI_N"/>
    <property type="match status" value="1"/>
</dbReference>
<feature type="domain" description="MmeI-like N-terminal" evidence="5">
    <location>
        <begin position="12"/>
        <end position="188"/>
    </location>
</feature>
<dbReference type="PANTHER" id="PTHR33841:SF1">
    <property type="entry name" value="DNA METHYLTRANSFERASE A"/>
    <property type="match status" value="1"/>
</dbReference>
<dbReference type="Pfam" id="PF20467">
    <property type="entry name" value="MmeI_C"/>
    <property type="match status" value="1"/>
</dbReference>
<evidence type="ECO:0000259" key="8">
    <source>
        <dbReference type="Pfam" id="PF20467"/>
    </source>
</evidence>
<evidence type="ECO:0000313" key="10">
    <source>
        <dbReference type="EMBL" id="APT85204.1"/>
    </source>
</evidence>
<evidence type="ECO:0000256" key="4">
    <source>
        <dbReference type="ARBA" id="ARBA00047942"/>
    </source>
</evidence>
<dbReference type="KEGG" id="caqu:CAQU_09105"/>
<dbReference type="EMBL" id="CP009245">
    <property type="protein sequence ID" value="APT85204.1"/>
    <property type="molecule type" value="Genomic_DNA"/>
</dbReference>
<evidence type="ECO:0000259" key="5">
    <source>
        <dbReference type="Pfam" id="PF20464"/>
    </source>
</evidence>
<dbReference type="InterPro" id="IPR046819">
    <property type="entry name" value="MmeI_hel"/>
</dbReference>
<comment type="catalytic activity">
    <reaction evidence="4">
        <text>a 2'-deoxyadenosine in DNA + S-adenosyl-L-methionine = an N(6)-methyl-2'-deoxyadenosine in DNA + S-adenosyl-L-homocysteine + H(+)</text>
        <dbReference type="Rhea" id="RHEA:15197"/>
        <dbReference type="Rhea" id="RHEA-COMP:12418"/>
        <dbReference type="Rhea" id="RHEA-COMP:12419"/>
        <dbReference type="ChEBI" id="CHEBI:15378"/>
        <dbReference type="ChEBI" id="CHEBI:57856"/>
        <dbReference type="ChEBI" id="CHEBI:59789"/>
        <dbReference type="ChEBI" id="CHEBI:90615"/>
        <dbReference type="ChEBI" id="CHEBI:90616"/>
        <dbReference type="EC" id="2.1.1.72"/>
    </reaction>
</comment>
<dbReference type="InterPro" id="IPR050953">
    <property type="entry name" value="N4_N6_ade-DNA_methylase"/>
</dbReference>
<evidence type="ECO:0000259" key="6">
    <source>
        <dbReference type="Pfam" id="PF20465"/>
    </source>
</evidence>
<dbReference type="OrthoDB" id="4280289at2"/>
<dbReference type="InterPro" id="IPR046820">
    <property type="entry name" value="MmeI_TRD"/>
</dbReference>
<feature type="domain" description="MmeI-like target recognition" evidence="7">
    <location>
        <begin position="659"/>
        <end position="861"/>
    </location>
</feature>
<gene>
    <name evidence="10" type="ORF">CAQU_09105</name>
</gene>
<keyword evidence="2 10" id="KW-0489">Methyltransferase</keyword>
<evidence type="ECO:0000256" key="2">
    <source>
        <dbReference type="ARBA" id="ARBA00022603"/>
    </source>
</evidence>
<accession>A0A1L7CH95</accession>
<evidence type="ECO:0000259" key="7">
    <source>
        <dbReference type="Pfam" id="PF20466"/>
    </source>
</evidence>
<dbReference type="RefSeq" id="WP_075727016.1">
    <property type="nucleotide sequence ID" value="NZ_CP009245.1"/>
</dbReference>
<dbReference type="Pfam" id="PF20466">
    <property type="entry name" value="MmeI_TRD"/>
    <property type="match status" value="1"/>
</dbReference>
<evidence type="ECO:0000313" key="11">
    <source>
        <dbReference type="Proteomes" id="UP000185478"/>
    </source>
</evidence>
<dbReference type="AlphaFoldDB" id="A0A1L7CH95"/>
<dbReference type="Pfam" id="PF20465">
    <property type="entry name" value="MmeI_hel"/>
    <property type="match status" value="1"/>
</dbReference>
<dbReference type="Proteomes" id="UP000185478">
    <property type="component" value="Chromosome"/>
</dbReference>
<dbReference type="GO" id="GO:0009007">
    <property type="term" value="F:site-specific DNA-methyltransferase (adenine-specific) activity"/>
    <property type="evidence" value="ECO:0007669"/>
    <property type="project" value="UniProtKB-EC"/>
</dbReference>
<organism evidence="10 11">
    <name type="scientific">Corynebacterium aquilae DSM 44791</name>
    <dbReference type="NCBI Taxonomy" id="1431546"/>
    <lineage>
        <taxon>Bacteria</taxon>
        <taxon>Bacillati</taxon>
        <taxon>Actinomycetota</taxon>
        <taxon>Actinomycetes</taxon>
        <taxon>Mycobacteriales</taxon>
        <taxon>Corynebacteriaceae</taxon>
        <taxon>Corynebacterium</taxon>
    </lineage>
</organism>
<dbReference type="InterPro" id="IPR046817">
    <property type="entry name" value="MmeI_N"/>
</dbReference>
<dbReference type="InterPro" id="IPR029063">
    <property type="entry name" value="SAM-dependent_MTases_sf"/>
</dbReference>
<feature type="domain" description="MmeI-like DNA-methyltransferase" evidence="9">
    <location>
        <begin position="362"/>
        <end position="615"/>
    </location>
</feature>
<keyword evidence="11" id="KW-1185">Reference proteome</keyword>
<evidence type="ECO:0000256" key="1">
    <source>
        <dbReference type="ARBA" id="ARBA00011900"/>
    </source>
</evidence>
<dbReference type="REBASE" id="182327">
    <property type="entry name" value="Cam44791ORF9105P"/>
</dbReference>
<dbReference type="SUPFAM" id="SSF53335">
    <property type="entry name" value="S-adenosyl-L-methionine-dependent methyltransferases"/>
    <property type="match status" value="1"/>
</dbReference>
<reference evidence="10 11" key="1">
    <citation type="submission" date="2014-08" db="EMBL/GenBank/DDBJ databases">
        <title>Complete genome sequence of Corynebacterium aquilae S-613T(T) (=DSM 44791(T)), isolated from the choana of a healthy golden eagle.</title>
        <authorList>
            <person name="Ruckert C."/>
            <person name="Albersmeier A."/>
            <person name="Winkler A."/>
            <person name="Kalinowski J."/>
        </authorList>
    </citation>
    <scope>NUCLEOTIDE SEQUENCE [LARGE SCALE GENOMIC DNA]</scope>
    <source>
        <strain evidence="10 11">S-613</strain>
    </source>
</reference>
<name>A0A1L7CH95_9CORY</name>
<dbReference type="EC" id="2.1.1.72" evidence="1"/>
<evidence type="ECO:0000259" key="9">
    <source>
        <dbReference type="Pfam" id="PF20473"/>
    </source>
</evidence>
<keyword evidence="3 10" id="KW-0808">Transferase</keyword>
<dbReference type="GO" id="GO:0032259">
    <property type="term" value="P:methylation"/>
    <property type="evidence" value="ECO:0007669"/>
    <property type="project" value="UniProtKB-KW"/>
</dbReference>
<evidence type="ECO:0000256" key="3">
    <source>
        <dbReference type="ARBA" id="ARBA00022679"/>
    </source>
</evidence>
<dbReference type="Pfam" id="PF20473">
    <property type="entry name" value="MmeI_Mtase"/>
    <property type="match status" value="1"/>
</dbReference>
<sequence>MAEKHAAHKKRQAERFVEKWHGRGYEKGEAQAFWMDLLTDVVGMEDVSTRCLFEQRTAAGGFIDANIPDSKTIVEQKSSGVDLDKKETRQGLLVTPYEQAKRYADTLPNTHRPDYIIVCNFHEFRIHDLNKVNPAEDYVSFVLDELPKQAYLLDFLIDPKLSRQARELEISWQAGQLIGELYDLLRKQYVDPDLLVNQHALNVLCVRLVFCLFAEDGGVFRSNAFSDYLAGVPANLWRRTLQDLFDALDTPENERDPYLEEGIARFPYVNGGLFRERTEIPQFTEEIKELLINKVARTDWSEISPTIFGGVFESTLNPETRASGGMHYTSPENIHRVIDPLFLDNLTAELDDILTRYKSQAALRRELRNFHDRLSKLTFFDPACGSGNFLTETYLSLRRLENKILSVLLADQGAFDFADLGEEASFLKIRLDQFVGIEINEFATNVANTALWIAQLQSNLEAETIIQRTVKDLPLRDSAHIIQGNALTTDWNRAVEASDCNYIIGNPPFLGARNQNADQKAEIKAVFNGAKNSGNIDYVAGWFAKASDYIQDFPIECAFVATNSICQGEQVANVWYPLYQKGVRIDFAHDTFRWANESNNQAHVFCVIVGFSKQGGMKYWDTEQRKFVRAKVLFHHDGPDGPVERQQLDNLNAYLVDAADGFVWNQSKPLSHVPPIGIGNKPIDGGNYLFTPEEKAEFLAKEPGAESYFHPWLGAKEFLQGKKREVLWLGDATPAELKKLPLCKERIKAVQQYRQDSKSAGTRKIADRPTRFHVENMPEGTSIVVPKTSSERRKLVPLGFVDSDTLCGDAVFLIPGAELWHFGVLHSRVHNAWMRTVAGRLKSDYRYSGGMVYNTFIWPNLTEAQKVEIGNAAQAVLDARKVYTDCTLADLYDPDDSYLYPALLKAHNALDVAVEKAYGFAPGIEEKDIVAALMERYLAATAQQQ</sequence>
<dbReference type="InterPro" id="IPR046816">
    <property type="entry name" value="MmeI_Mtase"/>
</dbReference>
<dbReference type="InterPro" id="IPR046818">
    <property type="entry name" value="MmeI_C"/>
</dbReference>
<dbReference type="PANTHER" id="PTHR33841">
    <property type="entry name" value="DNA METHYLTRANSFERASE YEEA-RELATED"/>
    <property type="match status" value="1"/>
</dbReference>
<feature type="domain" description="MmeI-like helicase spacer" evidence="6">
    <location>
        <begin position="199"/>
        <end position="274"/>
    </location>
</feature>